<evidence type="ECO:0000256" key="3">
    <source>
        <dbReference type="ARBA" id="ARBA00013093"/>
    </source>
</evidence>
<comment type="similarity">
    <text evidence="2 7">Belongs to the FBPase class 1 family.</text>
</comment>
<proteinExistence type="inferred from homology"/>
<keyword evidence="10" id="KW-1185">Reference proteome</keyword>
<evidence type="ECO:0000256" key="4">
    <source>
        <dbReference type="ARBA" id="ARBA00022801"/>
    </source>
</evidence>
<dbReference type="CDD" id="cd00354">
    <property type="entry name" value="FBPase"/>
    <property type="match status" value="1"/>
</dbReference>
<dbReference type="EC" id="3.1.3.11" evidence="3"/>
<dbReference type="GO" id="GO:0005986">
    <property type="term" value="P:sucrose biosynthetic process"/>
    <property type="evidence" value="ECO:0007669"/>
    <property type="project" value="TreeGrafter"/>
</dbReference>
<dbReference type="FunFam" id="3.30.540.10:FF:000019">
    <property type="entry name" value="Fructose-1,6-bisphosphatase, chloroplastic"/>
    <property type="match status" value="1"/>
</dbReference>
<reference evidence="11" key="2">
    <citation type="submission" date="2025-08" db="UniProtKB">
        <authorList>
            <consortium name="RefSeq"/>
        </authorList>
    </citation>
    <scope>IDENTIFICATION</scope>
    <source>
        <tissue evidence="11">Etiolated seedlings</tissue>
    </source>
</reference>
<keyword evidence="4 7" id="KW-0378">Hydrolase</keyword>
<dbReference type="PRINTS" id="PR00115">
    <property type="entry name" value="F16BPHPHTASE"/>
</dbReference>
<dbReference type="GO" id="GO:0006094">
    <property type="term" value="P:gluconeogenesis"/>
    <property type="evidence" value="ECO:0007669"/>
    <property type="project" value="TreeGrafter"/>
</dbReference>
<dbReference type="eggNOG" id="KOG1458">
    <property type="taxonomic scope" value="Eukaryota"/>
</dbReference>
<evidence type="ECO:0000256" key="5">
    <source>
        <dbReference type="ARBA" id="ARBA00023277"/>
    </source>
</evidence>
<dbReference type="PANTHER" id="PTHR11556:SF12">
    <property type="entry name" value="FRUCTOSE-BISPHOSPHATASE"/>
    <property type="match status" value="1"/>
</dbReference>
<dbReference type="Proteomes" id="UP000087171">
    <property type="component" value="Chromosome Ca6"/>
</dbReference>
<dbReference type="PANTHER" id="PTHR11556">
    <property type="entry name" value="FRUCTOSE-1,6-BISPHOSPHATASE-RELATED"/>
    <property type="match status" value="1"/>
</dbReference>
<evidence type="ECO:0000313" key="11">
    <source>
        <dbReference type="RefSeq" id="XP_004504854.1"/>
    </source>
</evidence>
<dbReference type="SUPFAM" id="SSF56655">
    <property type="entry name" value="Carbohydrate phosphatase"/>
    <property type="match status" value="1"/>
</dbReference>
<dbReference type="STRING" id="3827.A0A1S2YHZ9"/>
<dbReference type="FunFam" id="3.40.190.80:FF:000009">
    <property type="entry name" value="Fructose-1,6-bisphosphatase, chloroplastic"/>
    <property type="match status" value="1"/>
</dbReference>
<dbReference type="GO" id="GO:0042132">
    <property type="term" value="F:fructose 1,6-bisphosphate 1-phosphatase activity"/>
    <property type="evidence" value="ECO:0007669"/>
    <property type="project" value="UniProtKB-EC"/>
</dbReference>
<dbReference type="RefSeq" id="XP_004504854.1">
    <property type="nucleotide sequence ID" value="XM_004504797.3"/>
</dbReference>
<feature type="domain" description="Fructose-1-6-bisphosphatase class I N-terminal" evidence="8">
    <location>
        <begin position="76"/>
        <end position="254"/>
    </location>
</feature>
<evidence type="ECO:0000259" key="8">
    <source>
        <dbReference type="Pfam" id="PF00316"/>
    </source>
</evidence>
<dbReference type="Pfam" id="PF00316">
    <property type="entry name" value="FBPase"/>
    <property type="match status" value="1"/>
</dbReference>
<evidence type="ECO:0000259" key="9">
    <source>
        <dbReference type="Pfam" id="PF18913"/>
    </source>
</evidence>
<dbReference type="AlphaFoldDB" id="A0A1S2YHZ9"/>
<name>A0A1S2YHZ9_CICAR</name>
<organism evidence="10 11">
    <name type="scientific">Cicer arietinum</name>
    <name type="common">Chickpea</name>
    <name type="synonym">Garbanzo</name>
    <dbReference type="NCBI Taxonomy" id="3827"/>
    <lineage>
        <taxon>Eukaryota</taxon>
        <taxon>Viridiplantae</taxon>
        <taxon>Streptophyta</taxon>
        <taxon>Embryophyta</taxon>
        <taxon>Tracheophyta</taxon>
        <taxon>Spermatophyta</taxon>
        <taxon>Magnoliopsida</taxon>
        <taxon>eudicotyledons</taxon>
        <taxon>Gunneridae</taxon>
        <taxon>Pentapetalae</taxon>
        <taxon>rosids</taxon>
        <taxon>fabids</taxon>
        <taxon>Fabales</taxon>
        <taxon>Fabaceae</taxon>
        <taxon>Papilionoideae</taxon>
        <taxon>50 kb inversion clade</taxon>
        <taxon>NPAAA clade</taxon>
        <taxon>Hologalegina</taxon>
        <taxon>IRL clade</taxon>
        <taxon>Cicereae</taxon>
        <taxon>Cicer</taxon>
    </lineage>
</organism>
<dbReference type="GO" id="GO:0005829">
    <property type="term" value="C:cytosol"/>
    <property type="evidence" value="ECO:0007669"/>
    <property type="project" value="TreeGrafter"/>
</dbReference>
<dbReference type="PaxDb" id="3827-XP_004504854.1"/>
<dbReference type="OrthoDB" id="10256725at2759"/>
<evidence type="ECO:0000313" key="10">
    <source>
        <dbReference type="Proteomes" id="UP000087171"/>
    </source>
</evidence>
<dbReference type="HAMAP" id="MF_01855">
    <property type="entry name" value="FBPase_class1"/>
    <property type="match status" value="1"/>
</dbReference>
<dbReference type="Gene3D" id="3.30.540.10">
    <property type="entry name" value="Fructose-1,6-Bisphosphatase, subunit A, domain 1"/>
    <property type="match status" value="1"/>
</dbReference>
<dbReference type="GeneID" id="101513714"/>
<accession>A0A1S2YHZ9</accession>
<dbReference type="InterPro" id="IPR000146">
    <property type="entry name" value="FBPase_class-1"/>
</dbReference>
<dbReference type="GO" id="GO:0030388">
    <property type="term" value="P:fructose 1,6-bisphosphate metabolic process"/>
    <property type="evidence" value="ECO:0007669"/>
    <property type="project" value="TreeGrafter"/>
</dbReference>
<keyword evidence="5 7" id="KW-0119">Carbohydrate metabolism</keyword>
<sequence>MQSATFYQLVNFRPKLQTFQSKTPTLFSTRRMASVSGFRRMALDGSSSSSSTVASDDGFVTLMEYMGKGGGIGVNDDLVVLIDHLQYACKRIAALVASPFNHSIGKQTSLGDFPNTGSDRDAPKPLDILSNEIILSSLQKSGKVVVMASEENDTPTWISGDGPYVVVTDPLDGSRNIDASIPTGTIFGIYKRLEELEDLPTEEKALLNSLQSGNRLIAAAYVLYSSATILCITFGSGTHAFTLDRSTGDFILTNPSIKIPPRGQIYSVNDARYFDWPEGLRQYIDTVRQGKGRYPKKYSARYICSLVADLHRTLLYGGVAMNPRDHLRLVYEANPLSFIVEQAGGRGSDGKSRILSLQPVKLHQRLPLFLGSLEDMEELESYGDIHQKVNPGYEV</sequence>
<dbReference type="Pfam" id="PF18913">
    <property type="entry name" value="FBPase_C"/>
    <property type="match status" value="1"/>
</dbReference>
<comment type="catalytic activity">
    <reaction evidence="1">
        <text>beta-D-fructose 1,6-bisphosphate + H2O = beta-D-fructose 6-phosphate + phosphate</text>
        <dbReference type="Rhea" id="RHEA:11064"/>
        <dbReference type="ChEBI" id="CHEBI:15377"/>
        <dbReference type="ChEBI" id="CHEBI:32966"/>
        <dbReference type="ChEBI" id="CHEBI:43474"/>
        <dbReference type="ChEBI" id="CHEBI:57634"/>
        <dbReference type="EC" id="3.1.3.11"/>
    </reaction>
</comment>
<evidence type="ECO:0000256" key="1">
    <source>
        <dbReference type="ARBA" id="ARBA00001273"/>
    </source>
</evidence>
<gene>
    <name evidence="11" type="primary">LOC101513714</name>
</gene>
<dbReference type="KEGG" id="cam:101513714"/>
<dbReference type="InterPro" id="IPR033391">
    <property type="entry name" value="FBPase_N"/>
</dbReference>
<dbReference type="InterPro" id="IPR044015">
    <property type="entry name" value="FBPase_C_dom"/>
</dbReference>
<feature type="domain" description="Fructose-1-6-bisphosphatase class 1 C-terminal" evidence="9">
    <location>
        <begin position="259"/>
        <end position="382"/>
    </location>
</feature>
<protein>
    <recommendedName>
        <fullName evidence="3">fructose-bisphosphatase</fullName>
        <ecNumber evidence="3">3.1.3.11</ecNumber>
    </recommendedName>
    <alternativeName>
        <fullName evidence="6">D-fructose-1,6-bisphosphate 1-phosphohydrolase</fullName>
    </alternativeName>
</protein>
<dbReference type="GO" id="GO:0006002">
    <property type="term" value="P:fructose 6-phosphate metabolic process"/>
    <property type="evidence" value="ECO:0007669"/>
    <property type="project" value="TreeGrafter"/>
</dbReference>
<dbReference type="GO" id="GO:0006000">
    <property type="term" value="P:fructose metabolic process"/>
    <property type="evidence" value="ECO:0007669"/>
    <property type="project" value="TreeGrafter"/>
</dbReference>
<dbReference type="PIRSF" id="PIRSF500210">
    <property type="entry name" value="FBPtase"/>
    <property type="match status" value="1"/>
</dbReference>
<reference evidence="10" key="1">
    <citation type="journal article" date="2013" name="Nat. Biotechnol.">
        <title>Draft genome sequence of chickpea (Cicer arietinum) provides a resource for trait improvement.</title>
        <authorList>
            <person name="Varshney R.K."/>
            <person name="Song C."/>
            <person name="Saxena R.K."/>
            <person name="Azam S."/>
            <person name="Yu S."/>
            <person name="Sharpe A.G."/>
            <person name="Cannon S."/>
            <person name="Baek J."/>
            <person name="Rosen B.D."/>
            <person name="Tar'an B."/>
            <person name="Millan T."/>
            <person name="Zhang X."/>
            <person name="Ramsay L.D."/>
            <person name="Iwata A."/>
            <person name="Wang Y."/>
            <person name="Nelson W."/>
            <person name="Farmer A.D."/>
            <person name="Gaur P.M."/>
            <person name="Soderlund C."/>
            <person name="Penmetsa R.V."/>
            <person name="Xu C."/>
            <person name="Bharti A.K."/>
            <person name="He W."/>
            <person name="Winter P."/>
            <person name="Zhao S."/>
            <person name="Hane J.K."/>
            <person name="Carrasquilla-Garcia N."/>
            <person name="Condie J.A."/>
            <person name="Upadhyaya H.D."/>
            <person name="Luo M.C."/>
            <person name="Thudi M."/>
            <person name="Gowda C.L."/>
            <person name="Singh N.P."/>
            <person name="Lichtenzveig J."/>
            <person name="Gali K.K."/>
            <person name="Rubio J."/>
            <person name="Nadarajan N."/>
            <person name="Dolezel J."/>
            <person name="Bansal K.C."/>
            <person name="Xu X."/>
            <person name="Edwards D."/>
            <person name="Zhang G."/>
            <person name="Kahl G."/>
            <person name="Gil J."/>
            <person name="Singh K.B."/>
            <person name="Datta S.K."/>
            <person name="Jackson S.A."/>
            <person name="Wang J."/>
            <person name="Cook D.R."/>
        </authorList>
    </citation>
    <scope>NUCLEOTIDE SEQUENCE [LARGE SCALE GENOMIC DNA]</scope>
    <source>
        <strain evidence="10">cv. CDC Frontier</strain>
    </source>
</reference>
<evidence type="ECO:0000256" key="6">
    <source>
        <dbReference type="ARBA" id="ARBA00032973"/>
    </source>
</evidence>
<evidence type="ECO:0000256" key="2">
    <source>
        <dbReference type="ARBA" id="ARBA00010941"/>
    </source>
</evidence>
<evidence type="ECO:0000256" key="7">
    <source>
        <dbReference type="RuleBase" id="RU000508"/>
    </source>
</evidence>
<dbReference type="InterPro" id="IPR028343">
    <property type="entry name" value="FBPtase"/>
</dbReference>
<dbReference type="PIRSF" id="PIRSF000904">
    <property type="entry name" value="FBPtase_SBPase"/>
    <property type="match status" value="1"/>
</dbReference>
<dbReference type="Gene3D" id="3.40.190.80">
    <property type="match status" value="1"/>
</dbReference>